<organism evidence="3 4">
    <name type="scientific">Blumeria graminis f. sp. tritici</name>
    <dbReference type="NCBI Taxonomy" id="62690"/>
    <lineage>
        <taxon>Eukaryota</taxon>
        <taxon>Fungi</taxon>
        <taxon>Dikarya</taxon>
        <taxon>Ascomycota</taxon>
        <taxon>Pezizomycotina</taxon>
        <taxon>Leotiomycetes</taxon>
        <taxon>Erysiphales</taxon>
        <taxon>Erysiphaceae</taxon>
        <taxon>Blumeria</taxon>
    </lineage>
</organism>
<keyword evidence="4" id="KW-1185">Reference proteome</keyword>
<evidence type="ECO:0000313" key="4">
    <source>
        <dbReference type="Proteomes" id="UP000324639"/>
    </source>
</evidence>
<proteinExistence type="predicted"/>
<name>A0A9X9L8U2_BLUGR</name>
<gene>
    <name evidence="3" type="ORF">BGT96224V316_LOCUS655</name>
</gene>
<protein>
    <submittedName>
        <fullName evidence="3">Bgt-51868</fullName>
    </submittedName>
</protein>
<dbReference type="Pfam" id="PF17667">
    <property type="entry name" value="Pkinase_fungal"/>
    <property type="match status" value="1"/>
</dbReference>
<accession>A0A9X9L8U2</accession>
<dbReference type="InterPro" id="IPR040976">
    <property type="entry name" value="Pkinase_fungal"/>
</dbReference>
<sequence length="402" mass="45926">MEELKESMRHELSGSVFMNVKGFWKKYFEKPKWSKHCKVLSKEYEARSAEEKLKFPEDPAEADVWRWIKALEEEIIKSSVRTWTKSANEKGKMARSRFMHSIEATQCHTLAKGQIEGGQTDRQLDYFIKRNNLPTGDGYHWRDVLVVGELTKLPTSAFLDKFLQLCVYMSEVFLAQPLHHFVHGFILFGTQLQLWVFDRSGPYCESIIDIGKSPKKLFHVLAAYMMMSDKEHGIDSNIRYDGDEIIIKMKVPGSNVIQEFSLDSKPFVCQSALVSRGITIYSSIDKKYVVKFSWKICGKTSEVELLKVAKDVVGMAKLIGWRDLVQTSTLRKGLTFTQLMVKCTRPAEKVLTTPVVLSGNSVQYLKKGTSKAKSRKRKSEPEQARAIIESVSKRTRSGTKGQ</sequence>
<dbReference type="AlphaFoldDB" id="A0A9X9L8U2"/>
<feature type="region of interest" description="Disordered" evidence="1">
    <location>
        <begin position="367"/>
        <end position="402"/>
    </location>
</feature>
<evidence type="ECO:0000313" key="3">
    <source>
        <dbReference type="EMBL" id="VCU39395.1"/>
    </source>
</evidence>
<reference evidence="3 4" key="1">
    <citation type="submission" date="2018-08" db="EMBL/GenBank/DDBJ databases">
        <authorList>
            <person name="Muller C M."/>
        </authorList>
    </citation>
    <scope>NUCLEOTIDE SEQUENCE [LARGE SCALE GENOMIC DNA]</scope>
</reference>
<dbReference type="Proteomes" id="UP000324639">
    <property type="component" value="Chromosome Bgt_-02"/>
</dbReference>
<dbReference type="EMBL" id="LR026985">
    <property type="protein sequence ID" value="VCU39395.1"/>
    <property type="molecule type" value="Genomic_DNA"/>
</dbReference>
<feature type="compositionally biased region" description="Basic residues" evidence="1">
    <location>
        <begin position="393"/>
        <end position="402"/>
    </location>
</feature>
<feature type="compositionally biased region" description="Basic residues" evidence="1">
    <location>
        <begin position="368"/>
        <end position="378"/>
    </location>
</feature>
<dbReference type="PANTHER" id="PTHR38248:SF2">
    <property type="entry name" value="FUNK1 11"/>
    <property type="match status" value="1"/>
</dbReference>
<evidence type="ECO:0000256" key="1">
    <source>
        <dbReference type="SAM" id="MobiDB-lite"/>
    </source>
</evidence>
<dbReference type="PANTHER" id="PTHR38248">
    <property type="entry name" value="FUNK1 6"/>
    <property type="match status" value="1"/>
</dbReference>
<evidence type="ECO:0000259" key="2">
    <source>
        <dbReference type="Pfam" id="PF17667"/>
    </source>
</evidence>
<feature type="domain" description="Fungal-type protein kinase" evidence="2">
    <location>
        <begin position="125"/>
        <end position="379"/>
    </location>
</feature>